<feature type="domain" description="LysM" evidence="1">
    <location>
        <begin position="142"/>
        <end position="191"/>
    </location>
</feature>
<dbReference type="InterPro" id="IPR036779">
    <property type="entry name" value="LysM_dom_sf"/>
</dbReference>
<dbReference type="InterPro" id="IPR018392">
    <property type="entry name" value="LysM"/>
</dbReference>
<reference evidence="2 3" key="1">
    <citation type="submission" date="2019-02" db="EMBL/GenBank/DDBJ databases">
        <title>Deep-cultivation of Planctomycetes and their phenomic and genomic characterization uncovers novel biology.</title>
        <authorList>
            <person name="Wiegand S."/>
            <person name="Jogler M."/>
            <person name="Boedeker C."/>
            <person name="Pinto D."/>
            <person name="Vollmers J."/>
            <person name="Rivas-Marin E."/>
            <person name="Kohn T."/>
            <person name="Peeters S.H."/>
            <person name="Heuer A."/>
            <person name="Rast P."/>
            <person name="Oberbeckmann S."/>
            <person name="Bunk B."/>
            <person name="Jeske O."/>
            <person name="Meyerdierks A."/>
            <person name="Storesund J.E."/>
            <person name="Kallscheuer N."/>
            <person name="Luecker S."/>
            <person name="Lage O.M."/>
            <person name="Pohl T."/>
            <person name="Merkel B.J."/>
            <person name="Hornburger P."/>
            <person name="Mueller R.-W."/>
            <person name="Bruemmer F."/>
            <person name="Labrenz M."/>
            <person name="Spormann A.M."/>
            <person name="Op den Camp H."/>
            <person name="Overmann J."/>
            <person name="Amann R."/>
            <person name="Jetten M.S.M."/>
            <person name="Mascher T."/>
            <person name="Medema M.H."/>
            <person name="Devos D.P."/>
            <person name="Kaster A.-K."/>
            <person name="Ovreas L."/>
            <person name="Rohde M."/>
            <person name="Galperin M.Y."/>
            <person name="Jogler C."/>
        </authorList>
    </citation>
    <scope>NUCLEOTIDE SEQUENCE [LARGE SCALE GENOMIC DNA]</scope>
    <source>
        <strain evidence="2 3">I41</strain>
    </source>
</reference>
<dbReference type="Gene3D" id="3.10.350.10">
    <property type="entry name" value="LysM domain"/>
    <property type="match status" value="1"/>
</dbReference>
<evidence type="ECO:0000259" key="1">
    <source>
        <dbReference type="SMART" id="SM00257"/>
    </source>
</evidence>
<dbReference type="EMBL" id="CP036339">
    <property type="protein sequence ID" value="QDT74982.1"/>
    <property type="molecule type" value="Genomic_DNA"/>
</dbReference>
<gene>
    <name evidence="2" type="ORF">I41_41880</name>
</gene>
<accession>A0A517U2Y1</accession>
<dbReference type="AlphaFoldDB" id="A0A517U2Y1"/>
<dbReference type="KEGG" id="llh:I41_41880"/>
<keyword evidence="3" id="KW-1185">Reference proteome</keyword>
<evidence type="ECO:0000313" key="2">
    <source>
        <dbReference type="EMBL" id="QDT74982.1"/>
    </source>
</evidence>
<evidence type="ECO:0000313" key="3">
    <source>
        <dbReference type="Proteomes" id="UP000317909"/>
    </source>
</evidence>
<dbReference type="SMART" id="SM00257">
    <property type="entry name" value="LysM"/>
    <property type="match status" value="1"/>
</dbReference>
<proteinExistence type="predicted"/>
<dbReference type="CDD" id="cd00118">
    <property type="entry name" value="LysM"/>
    <property type="match status" value="1"/>
</dbReference>
<sequence>MHRPHLGLSRLAFFTCFGISAVVPRKPKLIAAAAVLAVGLGLAWPWRRGESVPVDVLPISPTNSPFGSAPAPAAVVVPAYQPAALSATAIGLGTSSAQHEQFEASAAPRDVTAAKPVQGLGQPLLPGVEHAEEASAAPPERRYIVQEGDSLERLALRYLGDEGRALELFDLNRAVLVNPHILPIGVELKLPVSAEPAARDVAL</sequence>
<dbReference type="Pfam" id="PF01476">
    <property type="entry name" value="LysM"/>
    <property type="match status" value="1"/>
</dbReference>
<protein>
    <recommendedName>
        <fullName evidence="1">LysM domain-containing protein</fullName>
    </recommendedName>
</protein>
<name>A0A517U2Y1_9BACT</name>
<dbReference type="Proteomes" id="UP000317909">
    <property type="component" value="Chromosome"/>
</dbReference>
<organism evidence="2 3">
    <name type="scientific">Lacipirellula limnantheis</name>
    <dbReference type="NCBI Taxonomy" id="2528024"/>
    <lineage>
        <taxon>Bacteria</taxon>
        <taxon>Pseudomonadati</taxon>
        <taxon>Planctomycetota</taxon>
        <taxon>Planctomycetia</taxon>
        <taxon>Pirellulales</taxon>
        <taxon>Lacipirellulaceae</taxon>
        <taxon>Lacipirellula</taxon>
    </lineage>
</organism>